<reference evidence="1" key="1">
    <citation type="submission" date="2021-06" db="EMBL/GenBank/DDBJ databases">
        <authorList>
            <person name="Gannon L."/>
            <person name="Redgwell R T."/>
            <person name="Michniewski S."/>
            <person name="Harrison D C."/>
            <person name="Millard A."/>
        </authorList>
    </citation>
    <scope>NUCLEOTIDE SEQUENCE</scope>
</reference>
<gene>
    <name evidence="1" type="ORF">SLAVMIC_00654</name>
</gene>
<evidence type="ECO:0000313" key="1">
    <source>
        <dbReference type="EMBL" id="CAG7581081.1"/>
    </source>
</evidence>
<proteinExistence type="predicted"/>
<dbReference type="EMBL" id="OU342829">
    <property type="protein sequence ID" value="CAG7581081.1"/>
    <property type="molecule type" value="Genomic_DNA"/>
</dbReference>
<protein>
    <submittedName>
        <fullName evidence="1">Uncharacterized protein</fullName>
    </submittedName>
</protein>
<organism evidence="1">
    <name type="scientific">uncultured marine phage</name>
    <dbReference type="NCBI Taxonomy" id="707152"/>
    <lineage>
        <taxon>Viruses</taxon>
        <taxon>environmental samples</taxon>
    </lineage>
</organism>
<sequence>MGLFTSDEANASNIVRAESIESDGSHSYWVFGIEDEDAIYYDWKDATLSGTASNADQKVAIHDFLTSNCEKKVPTPVITVNANDEIIGETVGSTSQG</sequence>
<accession>A0A8D9C9A7</accession>
<name>A0A8D9C9A7_9VIRU</name>